<dbReference type="Pfam" id="PF22936">
    <property type="entry name" value="Pol_BBD"/>
    <property type="match status" value="1"/>
</dbReference>
<evidence type="ECO:0000313" key="3">
    <source>
        <dbReference type="Proteomes" id="UP000235145"/>
    </source>
</evidence>
<organism evidence="2 3">
    <name type="scientific">Lactuca sativa</name>
    <name type="common">Garden lettuce</name>
    <dbReference type="NCBI Taxonomy" id="4236"/>
    <lineage>
        <taxon>Eukaryota</taxon>
        <taxon>Viridiplantae</taxon>
        <taxon>Streptophyta</taxon>
        <taxon>Embryophyta</taxon>
        <taxon>Tracheophyta</taxon>
        <taxon>Spermatophyta</taxon>
        <taxon>Magnoliopsida</taxon>
        <taxon>eudicotyledons</taxon>
        <taxon>Gunneridae</taxon>
        <taxon>Pentapetalae</taxon>
        <taxon>asterids</taxon>
        <taxon>campanulids</taxon>
        <taxon>Asterales</taxon>
        <taxon>Asteraceae</taxon>
        <taxon>Cichorioideae</taxon>
        <taxon>Cichorieae</taxon>
        <taxon>Lactucinae</taxon>
        <taxon>Lactuca</taxon>
    </lineage>
</organism>
<feature type="domain" description="Retrovirus-related Pol polyprotein from transposon TNT 1-94-like beta-barrel" evidence="1">
    <location>
        <begin position="220"/>
        <end position="295"/>
    </location>
</feature>
<evidence type="ECO:0000313" key="2">
    <source>
        <dbReference type="EMBL" id="KAJ0204909.1"/>
    </source>
</evidence>
<dbReference type="InterPro" id="IPR054722">
    <property type="entry name" value="PolX-like_BBD"/>
</dbReference>
<comment type="caution">
    <text evidence="2">The sequence shown here is derived from an EMBL/GenBank/DDBJ whole genome shotgun (WGS) entry which is preliminary data.</text>
</comment>
<dbReference type="AlphaFoldDB" id="A0A9R1XAB4"/>
<name>A0A9R1XAB4_LACSA</name>
<gene>
    <name evidence="2" type="ORF">LSAT_V11C500252960</name>
</gene>
<sequence>MMPKITSVPGYNKEEKRVLNLNVKERVAIGKSLQFSVYRLVQNYTTEQEIMNALSFSFDKENLLNDEVIIGKCLMTQIVESHPDAPNDSIGTLDSDLSQATTDLKSDSDSTSFALLATLNLEINQSLPFWMILQYLLSLVSKCHLSIPSMTFLSAEVRLEFLNQMIKVIRILQLKRIQIPMLKERILEPEFVINVVTLLTKLASTLMRRAPLFHGKEHLWYLDSRLSRHMTGFRPLMEDFIKKDRSTVTYGDNVKGATKEYGTIKCNYVVFKNVSYIKGLQHNCMSISQLYKVGYEVHINKKKKKLLVQLMSLF</sequence>
<reference evidence="2 3" key="1">
    <citation type="journal article" date="2017" name="Nat. Commun.">
        <title>Genome assembly with in vitro proximity ligation data and whole-genome triplication in lettuce.</title>
        <authorList>
            <person name="Reyes-Chin-Wo S."/>
            <person name="Wang Z."/>
            <person name="Yang X."/>
            <person name="Kozik A."/>
            <person name="Arikit S."/>
            <person name="Song C."/>
            <person name="Xia L."/>
            <person name="Froenicke L."/>
            <person name="Lavelle D.O."/>
            <person name="Truco M.J."/>
            <person name="Xia R."/>
            <person name="Zhu S."/>
            <person name="Xu C."/>
            <person name="Xu H."/>
            <person name="Xu X."/>
            <person name="Cox K."/>
            <person name="Korf I."/>
            <person name="Meyers B.C."/>
            <person name="Michelmore R.W."/>
        </authorList>
    </citation>
    <scope>NUCLEOTIDE SEQUENCE [LARGE SCALE GENOMIC DNA]</scope>
    <source>
        <strain evidence="3">cv. Salinas</strain>
        <tissue evidence="2">Seedlings</tissue>
    </source>
</reference>
<accession>A0A9R1XAB4</accession>
<evidence type="ECO:0000259" key="1">
    <source>
        <dbReference type="Pfam" id="PF22936"/>
    </source>
</evidence>
<dbReference type="EMBL" id="NBSK02000005">
    <property type="protein sequence ID" value="KAJ0204909.1"/>
    <property type="molecule type" value="Genomic_DNA"/>
</dbReference>
<dbReference type="Proteomes" id="UP000235145">
    <property type="component" value="Unassembled WGS sequence"/>
</dbReference>
<keyword evidence="3" id="KW-1185">Reference proteome</keyword>
<proteinExistence type="predicted"/>
<protein>
    <recommendedName>
        <fullName evidence="1">Retrovirus-related Pol polyprotein from transposon TNT 1-94-like beta-barrel domain-containing protein</fullName>
    </recommendedName>
</protein>